<reference evidence="2 3" key="1">
    <citation type="submission" date="2023-10" db="EMBL/GenBank/DDBJ databases">
        <authorList>
            <person name="Maclean D."/>
            <person name="Macfadyen A."/>
        </authorList>
    </citation>
    <scope>NUCLEOTIDE SEQUENCE [LARGE SCALE GENOMIC DNA]</scope>
</reference>
<keyword evidence="1" id="KW-0175">Coiled coil</keyword>
<gene>
    <name evidence="2" type="ORF">CVIRNUC_000075</name>
</gene>
<accession>A0AAV1HT16</accession>
<proteinExistence type="predicted"/>
<comment type="caution">
    <text evidence="2">The sequence shown here is derived from an EMBL/GenBank/DDBJ whole genome shotgun (WGS) entry which is preliminary data.</text>
</comment>
<dbReference type="AlphaFoldDB" id="A0AAV1HT16"/>
<sequence>MQSDALDNRIAAVEQKIQDVEEDIRKAEKKAEKAGTEGNIAEVGYWRNKEAQLRDEKHQLRDKEHQLRDEKARVEVQQQGEQQANSTRDYLDRSFESASMMGSNIDLAVKHQRQINDKDGDPLGFRDEEPFAANGRCLWHRCPAPLVHPAFAEAIADLALPASELEPADWELYNGCAEVLAFYHRKEATLQKKMTPLMSSALERMDLLPITPVQHTDGIVLGQHGGWIGMLEFKRLQASAELHMLVYYFDMLQTQQTSQIMESSTMPCATLEVVGNELRLGAFWYEATACAARLGCVELRRNASMEERRAGAALLRAFLHLMKCLQTSQAELKAVLEGQASQVSALHMQTARPLPDAALFRAGIPHVLVSSGRWTQITQMVQYRLYSAHDSRLCTRVALKLVENYRPAAHMLWAVKGLAIGLLEEPRALPGGFHLLVMPLLTSDKGWISGNHVPQVRRAAARAAVGGVLERAHALRDSSGRRYAHGDAKSSNVMLRYSDDSEAAAPIEICLIDMDWSGEAGTDKYLFNPNPMLGRNAFRPKAVKCGVVIEQQHDVDTWYASWFPLY</sequence>
<evidence type="ECO:0000313" key="3">
    <source>
        <dbReference type="Proteomes" id="UP001314263"/>
    </source>
</evidence>
<feature type="coiled-coil region" evidence="1">
    <location>
        <begin position="3"/>
        <end position="77"/>
    </location>
</feature>
<name>A0AAV1HT16_9CHLO</name>
<evidence type="ECO:0000313" key="2">
    <source>
        <dbReference type="EMBL" id="CAK0732025.1"/>
    </source>
</evidence>
<evidence type="ECO:0000256" key="1">
    <source>
        <dbReference type="SAM" id="Coils"/>
    </source>
</evidence>
<evidence type="ECO:0008006" key="4">
    <source>
        <dbReference type="Google" id="ProtNLM"/>
    </source>
</evidence>
<dbReference type="Proteomes" id="UP001314263">
    <property type="component" value="Unassembled WGS sequence"/>
</dbReference>
<dbReference type="EMBL" id="CAUYUE010000001">
    <property type="protein sequence ID" value="CAK0732025.1"/>
    <property type="molecule type" value="Genomic_DNA"/>
</dbReference>
<protein>
    <recommendedName>
        <fullName evidence="4">Protein kinase domain-containing protein</fullName>
    </recommendedName>
</protein>
<organism evidence="2 3">
    <name type="scientific">Coccomyxa viridis</name>
    <dbReference type="NCBI Taxonomy" id="1274662"/>
    <lineage>
        <taxon>Eukaryota</taxon>
        <taxon>Viridiplantae</taxon>
        <taxon>Chlorophyta</taxon>
        <taxon>core chlorophytes</taxon>
        <taxon>Trebouxiophyceae</taxon>
        <taxon>Trebouxiophyceae incertae sedis</taxon>
        <taxon>Coccomyxaceae</taxon>
        <taxon>Coccomyxa</taxon>
    </lineage>
</organism>
<keyword evidence="3" id="KW-1185">Reference proteome</keyword>